<dbReference type="GO" id="GO:0009847">
    <property type="term" value="P:spore germination"/>
    <property type="evidence" value="ECO:0007669"/>
    <property type="project" value="InterPro"/>
</dbReference>
<reference evidence="4 5" key="1">
    <citation type="submission" date="2016-10" db="EMBL/GenBank/DDBJ databases">
        <authorList>
            <person name="de Groot N.N."/>
        </authorList>
    </citation>
    <scope>NUCLEOTIDE SEQUENCE [LARGE SCALE GENOMIC DNA]</scope>
    <source>
        <strain evidence="4 5">DSM 44945</strain>
    </source>
</reference>
<keyword evidence="3" id="KW-0812">Transmembrane</keyword>
<dbReference type="InterPro" id="IPR050768">
    <property type="entry name" value="UPF0353/GerABKA_families"/>
</dbReference>
<sequence length="498" mass="56547">MRLFRRRGRSARSSETVDFSLTGHLERDLRNLEQLFSSHDLTIRRISGKAELAVAFLSSLCNQDILERDVIAPLNREAAERGLAREDLLRCIHTGDVRRILDETELLELLLDGFAVILMDGRREALAACVEDMKRRDISKPITEVVIRGSHEAFNESIIDSISLIRRRLATERFRIEMIKVGKVAKSRIAFCYIDGIARPELVEEVRRRIQRIEKFIFDSGNLEQLIADHPLTPFPQLYYTERPDKVVASLLEGRVILLTDGSPYALIAPTTLFDLLHPSEDYYFHFLPASAIRIVRYISAFFALFLPSIYVVIVMYRPELIPTELFFRLIAQREGVPLPTVLEIFLMEVSFELMREAGIRLPPPAGQAVSIVGALIVGEAMINAGLVAPVTVIVTATTGLSSFTISAFHLSYGLRVLRFLILLFAAFIGIFGLIIATFLILLHLLSLKSFGFPYLSPVVPGRSGDWRDVFIRFPMPFVQRQPVFLKNKPLLGRRRRR</sequence>
<evidence type="ECO:0000256" key="2">
    <source>
        <dbReference type="ARBA" id="ARBA00023136"/>
    </source>
</evidence>
<dbReference type="EMBL" id="FOOK01000012">
    <property type="protein sequence ID" value="SFG00545.1"/>
    <property type="molecule type" value="Genomic_DNA"/>
</dbReference>
<evidence type="ECO:0000256" key="3">
    <source>
        <dbReference type="SAM" id="Phobius"/>
    </source>
</evidence>
<evidence type="ECO:0000313" key="5">
    <source>
        <dbReference type="Proteomes" id="UP000198661"/>
    </source>
</evidence>
<keyword evidence="5" id="KW-1185">Reference proteome</keyword>
<feature type="transmembrane region" description="Helical" evidence="3">
    <location>
        <begin position="295"/>
        <end position="317"/>
    </location>
</feature>
<feature type="transmembrane region" description="Helical" evidence="3">
    <location>
        <begin position="393"/>
        <end position="413"/>
    </location>
</feature>
<dbReference type="Proteomes" id="UP000198661">
    <property type="component" value="Unassembled WGS sequence"/>
</dbReference>
<dbReference type="AlphaFoldDB" id="A0A1I2N9E7"/>
<dbReference type="PIRSF" id="PIRSF005690">
    <property type="entry name" value="GerBA"/>
    <property type="match status" value="1"/>
</dbReference>
<evidence type="ECO:0000256" key="1">
    <source>
        <dbReference type="ARBA" id="ARBA00005278"/>
    </source>
</evidence>
<dbReference type="STRING" id="201973.SAMN04488025_1129"/>
<name>A0A1I2N9E7_9BACL</name>
<feature type="transmembrane region" description="Helical" evidence="3">
    <location>
        <begin position="420"/>
        <end position="446"/>
    </location>
</feature>
<proteinExistence type="inferred from homology"/>
<accession>A0A1I2N9E7</accession>
<evidence type="ECO:0000313" key="4">
    <source>
        <dbReference type="EMBL" id="SFG00545.1"/>
    </source>
</evidence>
<keyword evidence="2 3" id="KW-0472">Membrane</keyword>
<dbReference type="GO" id="GO:0016020">
    <property type="term" value="C:membrane"/>
    <property type="evidence" value="ECO:0007669"/>
    <property type="project" value="InterPro"/>
</dbReference>
<protein>
    <submittedName>
        <fullName evidence="4">Spore germination protein KA</fullName>
    </submittedName>
</protein>
<dbReference type="InterPro" id="IPR004995">
    <property type="entry name" value="Spore_Ger"/>
</dbReference>
<dbReference type="OrthoDB" id="9772630at2"/>
<dbReference type="PANTHER" id="PTHR22550:SF9">
    <property type="entry name" value="STAGE V SPORULATION PROTEIN AF"/>
    <property type="match status" value="1"/>
</dbReference>
<gene>
    <name evidence="4" type="ORF">SAMN04488025_1129</name>
</gene>
<dbReference type="Pfam" id="PF03323">
    <property type="entry name" value="GerA"/>
    <property type="match status" value="1"/>
</dbReference>
<dbReference type="PANTHER" id="PTHR22550">
    <property type="entry name" value="SPORE GERMINATION PROTEIN"/>
    <property type="match status" value="1"/>
</dbReference>
<organism evidence="4 5">
    <name type="scientific">Planifilum fulgidum</name>
    <dbReference type="NCBI Taxonomy" id="201973"/>
    <lineage>
        <taxon>Bacteria</taxon>
        <taxon>Bacillati</taxon>
        <taxon>Bacillota</taxon>
        <taxon>Bacilli</taxon>
        <taxon>Bacillales</taxon>
        <taxon>Thermoactinomycetaceae</taxon>
        <taxon>Planifilum</taxon>
    </lineage>
</organism>
<comment type="similarity">
    <text evidence="1">Belongs to the GerABKA family.</text>
</comment>
<dbReference type="RefSeq" id="WP_092037839.1">
    <property type="nucleotide sequence ID" value="NZ_FOOK01000012.1"/>
</dbReference>
<keyword evidence="3" id="KW-1133">Transmembrane helix</keyword>